<dbReference type="InterPro" id="IPR016032">
    <property type="entry name" value="Sig_transdc_resp-reg_C-effctor"/>
</dbReference>
<evidence type="ECO:0000313" key="6">
    <source>
        <dbReference type="Proteomes" id="UP001589789"/>
    </source>
</evidence>
<evidence type="ECO:0000259" key="4">
    <source>
        <dbReference type="PROSITE" id="PS51755"/>
    </source>
</evidence>
<evidence type="ECO:0000256" key="3">
    <source>
        <dbReference type="SAM" id="MobiDB-lite"/>
    </source>
</evidence>
<evidence type="ECO:0000313" key="5">
    <source>
        <dbReference type="EMBL" id="MFC0387140.1"/>
    </source>
</evidence>
<reference evidence="5 6" key="1">
    <citation type="submission" date="2024-09" db="EMBL/GenBank/DDBJ databases">
        <authorList>
            <person name="Sun Q."/>
            <person name="Mori K."/>
        </authorList>
    </citation>
    <scope>NUCLEOTIDE SEQUENCE [LARGE SCALE GENOMIC DNA]</scope>
    <source>
        <strain evidence="5 6">CCM 7468</strain>
    </source>
</reference>
<dbReference type="InterPro" id="IPR001867">
    <property type="entry name" value="OmpR/PhoB-type_DNA-bd"/>
</dbReference>
<dbReference type="Gene3D" id="1.10.10.10">
    <property type="entry name" value="Winged helix-like DNA-binding domain superfamily/Winged helix DNA-binding domain"/>
    <property type="match status" value="1"/>
</dbReference>
<feature type="DNA-binding region" description="OmpR/PhoB-type" evidence="2">
    <location>
        <begin position="14"/>
        <end position="112"/>
    </location>
</feature>
<feature type="compositionally biased region" description="Basic and acidic residues" evidence="3">
    <location>
        <begin position="158"/>
        <end position="171"/>
    </location>
</feature>
<keyword evidence="1 2" id="KW-0238">DNA-binding</keyword>
<dbReference type="SUPFAM" id="SSF46894">
    <property type="entry name" value="C-terminal effector domain of the bipartite response regulators"/>
    <property type="match status" value="1"/>
</dbReference>
<dbReference type="EMBL" id="JBHLVZ010000047">
    <property type="protein sequence ID" value="MFC0387140.1"/>
    <property type="molecule type" value="Genomic_DNA"/>
</dbReference>
<name>A0ABV6IU64_9PROT</name>
<dbReference type="InterPro" id="IPR036388">
    <property type="entry name" value="WH-like_DNA-bd_sf"/>
</dbReference>
<proteinExistence type="predicted"/>
<comment type="caution">
    <text evidence="5">The sequence shown here is derived from an EMBL/GenBank/DDBJ whole genome shotgun (WGS) entry which is preliminary data.</text>
</comment>
<sequence>MSEFPAEGPQGRKAGFSKSSRLVLSQRTRAVELGALRTILTIQAFDILVLLARHAPEAVDKATIAREIGLFSRVELDGAVRVRVSMLRVQLRAIGFPEVILSGPGRAYRLSEWITPEVVEGSENPDLPSSGIRAACTTSHRKGRGPLRRGTADVSRGAGRDAQEDHLLGDPERPPSGIVLTQFGLLDLKNRALDFGSGRLNFATFRDFEFVAAVMRASSAEVEEALLLELCNYAPGRFGPQVLRRTSRRLNALLEKVDAPFRIEPCAKPYGSAYRGVAVPTDGAEN</sequence>
<dbReference type="Proteomes" id="UP001589789">
    <property type="component" value="Unassembled WGS sequence"/>
</dbReference>
<feature type="region of interest" description="Disordered" evidence="3">
    <location>
        <begin position="139"/>
        <end position="171"/>
    </location>
</feature>
<feature type="domain" description="OmpR/PhoB-type" evidence="4">
    <location>
        <begin position="14"/>
        <end position="112"/>
    </location>
</feature>
<organism evidence="5 6">
    <name type="scientific">Muricoccus vinaceus</name>
    <dbReference type="NCBI Taxonomy" id="424704"/>
    <lineage>
        <taxon>Bacteria</taxon>
        <taxon>Pseudomonadati</taxon>
        <taxon>Pseudomonadota</taxon>
        <taxon>Alphaproteobacteria</taxon>
        <taxon>Acetobacterales</taxon>
        <taxon>Roseomonadaceae</taxon>
        <taxon>Muricoccus</taxon>
    </lineage>
</organism>
<dbReference type="RefSeq" id="WP_377052287.1">
    <property type="nucleotide sequence ID" value="NZ_JBHLVZ010000047.1"/>
</dbReference>
<evidence type="ECO:0000256" key="2">
    <source>
        <dbReference type="PROSITE-ProRule" id="PRU01091"/>
    </source>
</evidence>
<keyword evidence="6" id="KW-1185">Reference proteome</keyword>
<dbReference type="SMART" id="SM00862">
    <property type="entry name" value="Trans_reg_C"/>
    <property type="match status" value="1"/>
</dbReference>
<dbReference type="PROSITE" id="PS51755">
    <property type="entry name" value="OMPR_PHOB"/>
    <property type="match status" value="1"/>
</dbReference>
<gene>
    <name evidence="5" type="ORF">ACFFIC_16510</name>
</gene>
<evidence type="ECO:0000256" key="1">
    <source>
        <dbReference type="ARBA" id="ARBA00023125"/>
    </source>
</evidence>
<protein>
    <submittedName>
        <fullName evidence="5">Helix-turn-helix domain-containing protein</fullName>
    </submittedName>
</protein>
<accession>A0ABV6IU64</accession>